<dbReference type="PANTHER" id="PTHR23427">
    <property type="entry name" value="SURFEIT LOCUS PROTEIN"/>
    <property type="match status" value="1"/>
</dbReference>
<feature type="transmembrane region" description="Helical" evidence="6">
    <location>
        <begin position="12"/>
        <end position="32"/>
    </location>
</feature>
<evidence type="ECO:0000256" key="1">
    <source>
        <dbReference type="ARBA" id="ARBA00004370"/>
    </source>
</evidence>
<keyword evidence="4 6" id="KW-1133">Transmembrane helix</keyword>
<evidence type="ECO:0000256" key="5">
    <source>
        <dbReference type="ARBA" id="ARBA00023136"/>
    </source>
</evidence>
<evidence type="ECO:0000313" key="8">
    <source>
        <dbReference type="EMBL" id="MBY8887490.1"/>
    </source>
</evidence>
<evidence type="ECO:0000256" key="2">
    <source>
        <dbReference type="ARBA" id="ARBA00007165"/>
    </source>
</evidence>
<evidence type="ECO:0000313" key="9">
    <source>
        <dbReference type="Proteomes" id="UP001198565"/>
    </source>
</evidence>
<keyword evidence="5 6" id="KW-0472">Membrane</keyword>
<accession>A0ABS7QYT1</accession>
<feature type="region of interest" description="Disordered" evidence="7">
    <location>
        <begin position="258"/>
        <end position="311"/>
    </location>
</feature>
<feature type="compositionally biased region" description="Low complexity" evidence="7">
    <location>
        <begin position="295"/>
        <end position="311"/>
    </location>
</feature>
<keyword evidence="9" id="KW-1185">Reference proteome</keyword>
<evidence type="ECO:0000256" key="4">
    <source>
        <dbReference type="ARBA" id="ARBA00022989"/>
    </source>
</evidence>
<keyword evidence="3 6" id="KW-0812">Transmembrane</keyword>
<dbReference type="Pfam" id="PF02104">
    <property type="entry name" value="SURF1"/>
    <property type="match status" value="1"/>
</dbReference>
<comment type="similarity">
    <text evidence="2 6">Belongs to the SURF1 family.</text>
</comment>
<dbReference type="InterPro" id="IPR045214">
    <property type="entry name" value="Surf1/Surf4"/>
</dbReference>
<feature type="transmembrane region" description="Helical" evidence="6">
    <location>
        <begin position="230"/>
        <end position="247"/>
    </location>
</feature>
<gene>
    <name evidence="8" type="ORF">K7472_21990</name>
</gene>
<dbReference type="EMBL" id="JAINVZ010000016">
    <property type="protein sequence ID" value="MBY8887490.1"/>
    <property type="molecule type" value="Genomic_DNA"/>
</dbReference>
<evidence type="ECO:0000256" key="6">
    <source>
        <dbReference type="RuleBase" id="RU363076"/>
    </source>
</evidence>
<evidence type="ECO:0000256" key="3">
    <source>
        <dbReference type="ARBA" id="ARBA00022692"/>
    </source>
</evidence>
<feature type="compositionally biased region" description="Low complexity" evidence="7">
    <location>
        <begin position="197"/>
        <end position="207"/>
    </location>
</feature>
<evidence type="ECO:0000256" key="7">
    <source>
        <dbReference type="SAM" id="MobiDB-lite"/>
    </source>
</evidence>
<name>A0ABS7QYT1_9ACTN</name>
<dbReference type="PANTHER" id="PTHR23427:SF2">
    <property type="entry name" value="SURFEIT LOCUS PROTEIN 1"/>
    <property type="match status" value="1"/>
</dbReference>
<protein>
    <recommendedName>
        <fullName evidence="6">SURF1-like protein</fullName>
    </recommendedName>
</protein>
<dbReference type="InterPro" id="IPR002994">
    <property type="entry name" value="Surf1/Shy1"/>
</dbReference>
<keyword evidence="6" id="KW-1003">Cell membrane</keyword>
<sequence length="311" mass="33848">MYRFLLTRQWVILTLVGLVLMPVMVELGIWQMHRHERENANNSLIARSLAAPSVPVEKLTSPGTKVPADDNFRTVTATGHYDPAHQVVVRHRTSADDSTIGFYLVTPLILDDGKAVLVNRGWIASQEDPTSFPTVPATPKGQVTITGRIRPDETTASTSIEDKKGLPPRQIMLINSDKLRGQLSEPLLHGYVEVTHTSPAAPAGQPQQVPPPTPGDTDGGYSPPHLAYAWQWWLFVIMVPVGWLILVRREHRDQVAKRDKARAEAAGGDDPPTDDEPRANADDAADQSGKEPQTAAAGAPADQRAAAPDAE</sequence>
<organism evidence="8 9">
    <name type="scientific">Streptantibioticus parmotrematis</name>
    <dbReference type="NCBI Taxonomy" id="2873249"/>
    <lineage>
        <taxon>Bacteria</taxon>
        <taxon>Bacillati</taxon>
        <taxon>Actinomycetota</taxon>
        <taxon>Actinomycetes</taxon>
        <taxon>Kitasatosporales</taxon>
        <taxon>Streptomycetaceae</taxon>
        <taxon>Streptantibioticus</taxon>
    </lineage>
</organism>
<feature type="region of interest" description="Disordered" evidence="7">
    <location>
        <begin position="197"/>
        <end position="220"/>
    </location>
</feature>
<dbReference type="CDD" id="cd06662">
    <property type="entry name" value="SURF1"/>
    <property type="match status" value="1"/>
</dbReference>
<comment type="subcellular location">
    <subcellularLocation>
        <location evidence="6">Cell membrane</location>
        <topology evidence="6">Multi-pass membrane protein</topology>
    </subcellularLocation>
    <subcellularLocation>
        <location evidence="1">Membrane</location>
    </subcellularLocation>
</comment>
<dbReference type="RefSeq" id="WP_222980229.1">
    <property type="nucleotide sequence ID" value="NZ_JAINVZ010000016.1"/>
</dbReference>
<dbReference type="PROSITE" id="PS50895">
    <property type="entry name" value="SURF1"/>
    <property type="match status" value="1"/>
</dbReference>
<reference evidence="8 9" key="1">
    <citation type="submission" date="2021-08" db="EMBL/GenBank/DDBJ databases">
        <title>Streptomyces sp. PTM05 isolated from lichen.</title>
        <authorList>
            <person name="Somphong A."/>
            <person name="Phongsopitanun W."/>
            <person name="Tanasupawat S."/>
        </authorList>
    </citation>
    <scope>NUCLEOTIDE SEQUENCE [LARGE SCALE GENOMIC DNA]</scope>
    <source>
        <strain evidence="8 9">Ptm05</strain>
    </source>
</reference>
<dbReference type="Proteomes" id="UP001198565">
    <property type="component" value="Unassembled WGS sequence"/>
</dbReference>
<proteinExistence type="inferred from homology"/>
<comment type="caution">
    <text evidence="8">The sequence shown here is derived from an EMBL/GenBank/DDBJ whole genome shotgun (WGS) entry which is preliminary data.</text>
</comment>